<sequence length="276" mass="30378">MNENVNWFPKHMKDSEDLLKKSLKAVNIVFEVLDARAPLSSKDMNIDRIIGQKAKIVILNKCDLSSNDGNKKWASFFNSGDTEVALVSAVKGDGLKNITNLARKVIHKAGTKTKSIRAMVVGIPNVGKSTLINCIAGKKKARAANKPGVTRAKAWIKAKSQFELLDTPGILSPREDKETFSNLAFIGTINDDVLDVRTLASNLIEKLVKIVPEELCARFKIDIKDKTPLEILENIAAKRGCLLKSGIVDYMRASNIVLSEFRKGKLGKITLEYPGC</sequence>
<comment type="caution">
    <text evidence="4">The sequence shown here is derived from an EMBL/GenBank/DDBJ whole genome shotgun (WGS) entry which is preliminary data.</text>
</comment>
<dbReference type="PROSITE" id="PS51721">
    <property type="entry name" value="G_CP"/>
    <property type="match status" value="1"/>
</dbReference>
<dbReference type="InterPro" id="IPR006073">
    <property type="entry name" value="GTP-bd"/>
</dbReference>
<dbReference type="EMBL" id="LAZR01030401">
    <property type="protein sequence ID" value="KKL56716.1"/>
    <property type="molecule type" value="Genomic_DNA"/>
</dbReference>
<evidence type="ECO:0000313" key="4">
    <source>
        <dbReference type="EMBL" id="KKL56716.1"/>
    </source>
</evidence>
<accession>A0A0F9DSJ4</accession>
<dbReference type="Gene3D" id="3.40.50.300">
    <property type="entry name" value="P-loop containing nucleotide triphosphate hydrolases"/>
    <property type="match status" value="1"/>
</dbReference>
<feature type="domain" description="CP-type G" evidence="3">
    <location>
        <begin position="15"/>
        <end position="173"/>
    </location>
</feature>
<dbReference type="Pfam" id="PF01926">
    <property type="entry name" value="MMR_HSR1"/>
    <property type="match status" value="1"/>
</dbReference>
<dbReference type="AlphaFoldDB" id="A0A0F9DSJ4"/>
<name>A0A0F9DSJ4_9ZZZZ</name>
<evidence type="ECO:0000256" key="1">
    <source>
        <dbReference type="ARBA" id="ARBA00022741"/>
    </source>
</evidence>
<dbReference type="Gene3D" id="1.10.1580.10">
    <property type="match status" value="1"/>
</dbReference>
<dbReference type="InterPro" id="IPR023179">
    <property type="entry name" value="GTP-bd_ortho_bundle_sf"/>
</dbReference>
<dbReference type="InterPro" id="IPR027417">
    <property type="entry name" value="P-loop_NTPase"/>
</dbReference>
<dbReference type="PANTHER" id="PTHR45782:SF4">
    <property type="entry name" value="MITOCHONDRIAL RIBOSOME-ASSOCIATED GTPASE 1"/>
    <property type="match status" value="1"/>
</dbReference>
<dbReference type="CDD" id="cd01856">
    <property type="entry name" value="YlqF"/>
    <property type="match status" value="1"/>
</dbReference>
<dbReference type="NCBIfam" id="TIGR03596">
    <property type="entry name" value="GTPase_YlqF"/>
    <property type="match status" value="1"/>
</dbReference>
<evidence type="ECO:0000259" key="3">
    <source>
        <dbReference type="PROSITE" id="PS51721"/>
    </source>
</evidence>
<dbReference type="InterPro" id="IPR016478">
    <property type="entry name" value="GTPase_MTG1"/>
</dbReference>
<dbReference type="PANTHER" id="PTHR45782">
    <property type="entry name" value="MITOCHONDRIAL RIBOSOME-ASSOCIATED GTPASE 1"/>
    <property type="match status" value="1"/>
</dbReference>
<protein>
    <recommendedName>
        <fullName evidence="3">CP-type G domain-containing protein</fullName>
    </recommendedName>
</protein>
<dbReference type="InterPro" id="IPR030378">
    <property type="entry name" value="G_CP_dom"/>
</dbReference>
<keyword evidence="1" id="KW-0547">Nucleotide-binding</keyword>
<reference evidence="4" key="1">
    <citation type="journal article" date="2015" name="Nature">
        <title>Complex archaea that bridge the gap between prokaryotes and eukaryotes.</title>
        <authorList>
            <person name="Spang A."/>
            <person name="Saw J.H."/>
            <person name="Jorgensen S.L."/>
            <person name="Zaremba-Niedzwiedzka K."/>
            <person name="Martijn J."/>
            <person name="Lind A.E."/>
            <person name="van Eijk R."/>
            <person name="Schleper C."/>
            <person name="Guy L."/>
            <person name="Ettema T.J."/>
        </authorList>
    </citation>
    <scope>NUCLEOTIDE SEQUENCE</scope>
</reference>
<keyword evidence="2" id="KW-0342">GTP-binding</keyword>
<organism evidence="4">
    <name type="scientific">marine sediment metagenome</name>
    <dbReference type="NCBI Taxonomy" id="412755"/>
    <lineage>
        <taxon>unclassified sequences</taxon>
        <taxon>metagenomes</taxon>
        <taxon>ecological metagenomes</taxon>
    </lineage>
</organism>
<dbReference type="SUPFAM" id="SSF52540">
    <property type="entry name" value="P-loop containing nucleoside triphosphate hydrolases"/>
    <property type="match status" value="1"/>
</dbReference>
<dbReference type="GO" id="GO:0003924">
    <property type="term" value="F:GTPase activity"/>
    <property type="evidence" value="ECO:0007669"/>
    <property type="project" value="TreeGrafter"/>
</dbReference>
<dbReference type="PRINTS" id="PR00326">
    <property type="entry name" value="GTP1OBG"/>
</dbReference>
<evidence type="ECO:0000256" key="2">
    <source>
        <dbReference type="ARBA" id="ARBA00023134"/>
    </source>
</evidence>
<gene>
    <name evidence="4" type="ORF">LCGC14_2242620</name>
</gene>
<dbReference type="PIRSF" id="PIRSF006230">
    <property type="entry name" value="MG442"/>
    <property type="match status" value="1"/>
</dbReference>
<proteinExistence type="predicted"/>
<dbReference type="GO" id="GO:0006412">
    <property type="term" value="P:translation"/>
    <property type="evidence" value="ECO:0007669"/>
    <property type="project" value="TreeGrafter"/>
</dbReference>
<dbReference type="InterPro" id="IPR019991">
    <property type="entry name" value="GTP-bd_ribosome_bgen"/>
</dbReference>
<dbReference type="GO" id="GO:0005525">
    <property type="term" value="F:GTP binding"/>
    <property type="evidence" value="ECO:0007669"/>
    <property type="project" value="UniProtKB-KW"/>
</dbReference>